<dbReference type="AlphaFoldDB" id="A0A316UGS9"/>
<evidence type="ECO:0000313" key="3">
    <source>
        <dbReference type="EMBL" id="PWN24456.1"/>
    </source>
</evidence>
<dbReference type="InterPro" id="IPR008271">
    <property type="entry name" value="Ser/Thr_kinase_AS"/>
</dbReference>
<organism evidence="3 4">
    <name type="scientific">Jaminaea rosea</name>
    <dbReference type="NCBI Taxonomy" id="1569628"/>
    <lineage>
        <taxon>Eukaryota</taxon>
        <taxon>Fungi</taxon>
        <taxon>Dikarya</taxon>
        <taxon>Basidiomycota</taxon>
        <taxon>Ustilaginomycotina</taxon>
        <taxon>Exobasidiomycetes</taxon>
        <taxon>Microstromatales</taxon>
        <taxon>Microstromatales incertae sedis</taxon>
        <taxon>Jaminaea</taxon>
    </lineage>
</organism>
<dbReference type="GO" id="GO:0044773">
    <property type="term" value="P:mitotic DNA damage checkpoint signaling"/>
    <property type="evidence" value="ECO:0007669"/>
    <property type="project" value="TreeGrafter"/>
</dbReference>
<dbReference type="GO" id="GO:0005524">
    <property type="term" value="F:ATP binding"/>
    <property type="evidence" value="ECO:0007669"/>
    <property type="project" value="InterPro"/>
</dbReference>
<protein>
    <submittedName>
        <fullName evidence="3">Pkinase-domain-containing protein</fullName>
    </submittedName>
</protein>
<reference evidence="3 4" key="1">
    <citation type="journal article" date="2018" name="Mol. Biol. Evol.">
        <title>Broad Genomic Sampling Reveals a Smut Pathogenic Ancestry of the Fungal Clade Ustilaginomycotina.</title>
        <authorList>
            <person name="Kijpornyongpan T."/>
            <person name="Mondo S.J."/>
            <person name="Barry K."/>
            <person name="Sandor L."/>
            <person name="Lee J."/>
            <person name="Lipzen A."/>
            <person name="Pangilinan J."/>
            <person name="LaButti K."/>
            <person name="Hainaut M."/>
            <person name="Henrissat B."/>
            <person name="Grigoriev I.V."/>
            <person name="Spatafora J.W."/>
            <person name="Aime M.C."/>
        </authorList>
    </citation>
    <scope>NUCLEOTIDE SEQUENCE [LARGE SCALE GENOMIC DNA]</scope>
    <source>
        <strain evidence="3 4">MCA 5214</strain>
    </source>
</reference>
<dbReference type="SUPFAM" id="SSF56112">
    <property type="entry name" value="Protein kinase-like (PK-like)"/>
    <property type="match status" value="1"/>
</dbReference>
<dbReference type="GeneID" id="37026458"/>
<keyword evidence="3" id="KW-0808">Transferase</keyword>
<dbReference type="PROSITE" id="PS50011">
    <property type="entry name" value="PROTEIN_KINASE_DOM"/>
    <property type="match status" value="1"/>
</dbReference>
<dbReference type="PROSITE" id="PS00108">
    <property type="entry name" value="PROTEIN_KINASE_ST"/>
    <property type="match status" value="1"/>
</dbReference>
<dbReference type="Pfam" id="PF00069">
    <property type="entry name" value="Pkinase"/>
    <property type="match status" value="1"/>
</dbReference>
<dbReference type="RefSeq" id="XP_025359068.1">
    <property type="nucleotide sequence ID" value="XM_025504635.1"/>
</dbReference>
<accession>A0A316UGS9</accession>
<feature type="region of interest" description="Disordered" evidence="1">
    <location>
        <begin position="60"/>
        <end position="89"/>
    </location>
</feature>
<dbReference type="EMBL" id="KZ819681">
    <property type="protein sequence ID" value="PWN24456.1"/>
    <property type="molecule type" value="Genomic_DNA"/>
</dbReference>
<keyword evidence="3" id="KW-0418">Kinase</keyword>
<feature type="compositionally biased region" description="Polar residues" evidence="1">
    <location>
        <begin position="60"/>
        <end position="75"/>
    </location>
</feature>
<name>A0A316UGS9_9BASI</name>
<dbReference type="Gene3D" id="1.10.510.10">
    <property type="entry name" value="Transferase(Phosphotransferase) domain 1"/>
    <property type="match status" value="2"/>
</dbReference>
<evidence type="ECO:0000256" key="1">
    <source>
        <dbReference type="SAM" id="MobiDB-lite"/>
    </source>
</evidence>
<evidence type="ECO:0000313" key="4">
    <source>
        <dbReference type="Proteomes" id="UP000245884"/>
    </source>
</evidence>
<dbReference type="OrthoDB" id="541276at2759"/>
<dbReference type="InterPro" id="IPR011009">
    <property type="entry name" value="Kinase-like_dom_sf"/>
</dbReference>
<dbReference type="Proteomes" id="UP000245884">
    <property type="component" value="Unassembled WGS sequence"/>
</dbReference>
<dbReference type="PANTHER" id="PTHR44167:SF30">
    <property type="entry name" value="PHOSPHORYLASE KINASE"/>
    <property type="match status" value="1"/>
</dbReference>
<dbReference type="STRING" id="1569628.A0A316UGS9"/>
<evidence type="ECO:0000259" key="2">
    <source>
        <dbReference type="PROSITE" id="PS50011"/>
    </source>
</evidence>
<dbReference type="InterPro" id="IPR000719">
    <property type="entry name" value="Prot_kinase_dom"/>
</dbReference>
<feature type="non-terminal residue" evidence="3">
    <location>
        <position position="187"/>
    </location>
</feature>
<dbReference type="GO" id="GO:0005634">
    <property type="term" value="C:nucleus"/>
    <property type="evidence" value="ECO:0007669"/>
    <property type="project" value="TreeGrafter"/>
</dbReference>
<gene>
    <name evidence="3" type="ORF">BDZ90DRAFT_224795</name>
</gene>
<keyword evidence="4" id="KW-1185">Reference proteome</keyword>
<feature type="domain" description="Protein kinase" evidence="2">
    <location>
        <begin position="1"/>
        <end position="187"/>
    </location>
</feature>
<dbReference type="PANTHER" id="PTHR44167">
    <property type="entry name" value="OVARIAN-SPECIFIC SERINE/THREONINE-PROTEIN KINASE LOK-RELATED"/>
    <property type="match status" value="1"/>
</dbReference>
<dbReference type="GO" id="GO:0004674">
    <property type="term" value="F:protein serine/threonine kinase activity"/>
    <property type="evidence" value="ECO:0007669"/>
    <property type="project" value="TreeGrafter"/>
</dbReference>
<sequence>MLEVQRLEATIHQSLPPHANIVTLYRTYETPEWLFLVLEYCPGQDLYYWLEQAQDTNGDLTALSSPHASGTSTPLSDADGTPPSPSLLASTAGTALLSRRRLKLISKMFRQMCEAVQFCHDRGISHRDIKPENFIVEDRRGEAEAEAGQEDEDGFSSSRVVVKLTDFGLATAEPHCRDFDCGSKPYM</sequence>
<proteinExistence type="predicted"/>